<dbReference type="EMBL" id="MVGC01000212">
    <property type="protein sequence ID" value="RJE21677.1"/>
    <property type="molecule type" value="Genomic_DNA"/>
</dbReference>
<comment type="caution">
    <text evidence="3">The sequence shown here is derived from an EMBL/GenBank/DDBJ whole genome shotgun (WGS) entry which is preliminary data.</text>
</comment>
<dbReference type="OrthoDB" id="4470552at2759"/>
<evidence type="ECO:0000313" key="3">
    <source>
        <dbReference type="EMBL" id="RJE21677.1"/>
    </source>
</evidence>
<dbReference type="Proteomes" id="UP000266188">
    <property type="component" value="Unassembled WGS sequence"/>
</dbReference>
<dbReference type="STRING" id="2070753.A0A3A2ZJV1"/>
<feature type="region of interest" description="Disordered" evidence="1">
    <location>
        <begin position="23"/>
        <end position="59"/>
    </location>
</feature>
<sequence>MRHTRHFLLAILGVTANAFPGRRDAAAPSSPSISPSNTPPSSSSSSLFASSTSTTTSSLPPISTLCEADGKTKETWNEFNMGSWVGYLANKFSPYDTDFPTTLADHSDGVYDWDCEIDVRCSWKITGDGCNNGNPENPRNFFVLTAIQHFYDWIQSALDAIQNSKIDFAVQSMSLTTTFTDHDIETSAQDWLPLALSGFLGGLSGIAAVARSASSGLLALAGGAAGTEGGISAATASNSATIIQEELDKMSGMEDAVANTTEILRSAFRNFGKSMIDEVPDNSEYYAYGSDPNALPKLLANGDFAEKVTSDDQEALDEAIGKAIFGAAISYLWVQEGGYIVDVSRSVYKVDPCTYDTDFLRICEDGRSYIFLRNDHIDPRLKGTTELEKFNVNAKELAESSSYVQSKLGYNAAPGTEDYIATMLNGDAPNSVFANIPVCNLDDLYDDWLPEDELYPLLGWGLGEKVNDYDMTISLISRNACKKQSINGKEWPLGDPS</sequence>
<feature type="signal peptide" evidence="2">
    <location>
        <begin position="1"/>
        <end position="18"/>
    </location>
</feature>
<keyword evidence="4" id="KW-1185">Reference proteome</keyword>
<reference evidence="4" key="1">
    <citation type="submission" date="2017-02" db="EMBL/GenBank/DDBJ databases">
        <authorList>
            <person name="Tafer H."/>
            <person name="Lopandic K."/>
        </authorList>
    </citation>
    <scope>NUCLEOTIDE SEQUENCE [LARGE SCALE GENOMIC DNA]</scope>
    <source>
        <strain evidence="4">CBS 366.77</strain>
    </source>
</reference>
<evidence type="ECO:0000313" key="4">
    <source>
        <dbReference type="Proteomes" id="UP000266188"/>
    </source>
</evidence>
<dbReference type="AlphaFoldDB" id="A0A3A2ZJV1"/>
<name>A0A3A2ZJV1_9EURO</name>
<evidence type="ECO:0000256" key="1">
    <source>
        <dbReference type="SAM" id="MobiDB-lite"/>
    </source>
</evidence>
<keyword evidence="2" id="KW-0732">Signal</keyword>
<organism evidence="3 4">
    <name type="scientific">Aspergillus sclerotialis</name>
    <dbReference type="NCBI Taxonomy" id="2070753"/>
    <lineage>
        <taxon>Eukaryota</taxon>
        <taxon>Fungi</taxon>
        <taxon>Dikarya</taxon>
        <taxon>Ascomycota</taxon>
        <taxon>Pezizomycotina</taxon>
        <taxon>Eurotiomycetes</taxon>
        <taxon>Eurotiomycetidae</taxon>
        <taxon>Eurotiales</taxon>
        <taxon>Aspergillaceae</taxon>
        <taxon>Aspergillus</taxon>
        <taxon>Aspergillus subgen. Polypaecilum</taxon>
    </lineage>
</organism>
<gene>
    <name evidence="3" type="ORF">PHISCL_05978</name>
</gene>
<evidence type="ECO:0000256" key="2">
    <source>
        <dbReference type="SAM" id="SignalP"/>
    </source>
</evidence>
<feature type="chain" id="PRO_5017305948" evidence="2">
    <location>
        <begin position="19"/>
        <end position="497"/>
    </location>
</feature>
<accession>A0A3A2ZJV1</accession>
<proteinExistence type="predicted"/>
<feature type="compositionally biased region" description="Low complexity" evidence="1">
    <location>
        <begin position="26"/>
        <end position="59"/>
    </location>
</feature>
<protein>
    <submittedName>
        <fullName evidence="3">Uncharacterized protein</fullName>
    </submittedName>
</protein>